<dbReference type="PANTHER" id="PTHR30443:SF0">
    <property type="entry name" value="PHOSPHOETHANOLAMINE TRANSFERASE EPTA"/>
    <property type="match status" value="1"/>
</dbReference>
<dbReference type="RefSeq" id="WP_134842317.1">
    <property type="nucleotide sequence ID" value="NZ_SGVY01000001.1"/>
</dbReference>
<gene>
    <name evidence="9" type="ORF">EXN75_00100</name>
</gene>
<reference evidence="9 10" key="1">
    <citation type="submission" date="2019-02" db="EMBL/GenBank/DDBJ databases">
        <title>Draft Genome Sequence of the Prevotella sp. BCRC 81118, Isolated from Human Feces.</title>
        <authorList>
            <person name="Huang C.-H."/>
        </authorList>
    </citation>
    <scope>NUCLEOTIDE SEQUENCE [LARGE SCALE GENOMIC DNA]</scope>
    <source>
        <strain evidence="9 10">BCRC 81118</strain>
    </source>
</reference>
<dbReference type="InterPro" id="IPR058130">
    <property type="entry name" value="PEA_transf_C"/>
</dbReference>
<dbReference type="Pfam" id="PF00884">
    <property type="entry name" value="Sulfatase"/>
    <property type="match status" value="1"/>
</dbReference>
<keyword evidence="5 7" id="KW-1133">Transmembrane helix</keyword>
<evidence type="ECO:0000256" key="3">
    <source>
        <dbReference type="ARBA" id="ARBA00022679"/>
    </source>
</evidence>
<dbReference type="InterPro" id="IPR040423">
    <property type="entry name" value="PEA_transferase"/>
</dbReference>
<keyword evidence="3 9" id="KW-0808">Transferase</keyword>
<dbReference type="CDD" id="cd16017">
    <property type="entry name" value="LptA"/>
    <property type="match status" value="1"/>
</dbReference>
<dbReference type="GO" id="GO:0005886">
    <property type="term" value="C:plasma membrane"/>
    <property type="evidence" value="ECO:0007669"/>
    <property type="project" value="UniProtKB-SubCell"/>
</dbReference>
<evidence type="ECO:0000256" key="4">
    <source>
        <dbReference type="ARBA" id="ARBA00022692"/>
    </source>
</evidence>
<evidence type="ECO:0000256" key="6">
    <source>
        <dbReference type="ARBA" id="ARBA00023136"/>
    </source>
</evidence>
<dbReference type="InterPro" id="IPR017850">
    <property type="entry name" value="Alkaline_phosphatase_core_sf"/>
</dbReference>
<evidence type="ECO:0000256" key="1">
    <source>
        <dbReference type="ARBA" id="ARBA00004651"/>
    </source>
</evidence>
<dbReference type="InterPro" id="IPR000917">
    <property type="entry name" value="Sulfatase_N"/>
</dbReference>
<dbReference type="GO" id="GO:0009244">
    <property type="term" value="P:lipopolysaccharide core region biosynthetic process"/>
    <property type="evidence" value="ECO:0007669"/>
    <property type="project" value="TreeGrafter"/>
</dbReference>
<evidence type="ECO:0000313" key="10">
    <source>
        <dbReference type="Proteomes" id="UP000297872"/>
    </source>
</evidence>
<keyword evidence="2" id="KW-1003">Cell membrane</keyword>
<evidence type="ECO:0000256" key="7">
    <source>
        <dbReference type="SAM" id="Phobius"/>
    </source>
</evidence>
<accession>A0A4Y8VVM6</accession>
<feature type="domain" description="Sulfatase N-terminal" evidence="8">
    <location>
        <begin position="226"/>
        <end position="536"/>
    </location>
</feature>
<dbReference type="GO" id="GO:0016776">
    <property type="term" value="F:phosphotransferase activity, phosphate group as acceptor"/>
    <property type="evidence" value="ECO:0007669"/>
    <property type="project" value="TreeGrafter"/>
</dbReference>
<evidence type="ECO:0000256" key="5">
    <source>
        <dbReference type="ARBA" id="ARBA00022989"/>
    </source>
</evidence>
<comment type="subcellular location">
    <subcellularLocation>
        <location evidence="1">Cell membrane</location>
        <topology evidence="1">Multi-pass membrane protein</topology>
    </subcellularLocation>
</comment>
<evidence type="ECO:0000256" key="2">
    <source>
        <dbReference type="ARBA" id="ARBA00022475"/>
    </source>
</evidence>
<evidence type="ECO:0000313" key="9">
    <source>
        <dbReference type="EMBL" id="TFH84507.1"/>
    </source>
</evidence>
<dbReference type="OrthoDB" id="9786870at2"/>
<comment type="caution">
    <text evidence="9">The sequence shown here is derived from an EMBL/GenBank/DDBJ whole genome shotgun (WGS) entry which is preliminary data.</text>
</comment>
<dbReference type="EMBL" id="SGVY01000001">
    <property type="protein sequence ID" value="TFH84507.1"/>
    <property type="molecule type" value="Genomic_DNA"/>
</dbReference>
<dbReference type="SUPFAM" id="SSF53649">
    <property type="entry name" value="Alkaline phosphatase-like"/>
    <property type="match status" value="1"/>
</dbReference>
<keyword evidence="6 7" id="KW-0472">Membrane</keyword>
<keyword evidence="4 7" id="KW-0812">Transmembrane</keyword>
<dbReference type="AlphaFoldDB" id="A0A4Y8VVM6"/>
<evidence type="ECO:0000259" key="8">
    <source>
        <dbReference type="Pfam" id="PF00884"/>
    </source>
</evidence>
<protein>
    <submittedName>
        <fullName evidence="9">Lipid A phosphoethanolamine transferase</fullName>
    </submittedName>
</protein>
<name>A0A4Y8VVM6_9BACT</name>
<feature type="transmembrane region" description="Helical" evidence="7">
    <location>
        <begin position="36"/>
        <end position="56"/>
    </location>
</feature>
<dbReference type="PANTHER" id="PTHR30443">
    <property type="entry name" value="INNER MEMBRANE PROTEIN"/>
    <property type="match status" value="1"/>
</dbReference>
<dbReference type="Proteomes" id="UP000297872">
    <property type="component" value="Unassembled WGS sequence"/>
</dbReference>
<feature type="transmembrane region" description="Helical" evidence="7">
    <location>
        <begin position="63"/>
        <end position="84"/>
    </location>
</feature>
<feature type="transmembrane region" description="Helical" evidence="7">
    <location>
        <begin position="112"/>
        <end position="132"/>
    </location>
</feature>
<feature type="transmembrane region" description="Helical" evidence="7">
    <location>
        <begin position="12"/>
        <end position="30"/>
    </location>
</feature>
<proteinExistence type="predicted"/>
<sequence length="576" mass="65569">MNFINKDNFNKLLYIYATLALLLPNIALCITERLSLWASATNIILPLGIYMLLMSLCKKTGKMIWICFIMIFFAAFQLVLLYLFGKGVIAVDMFLNLVTTNPGEAMELLDNLVPAVAGVFIVYLPLLILGIISIRSKRWAPLSSNWQREMHKWGASTTITGLVCMGFTYWFSDDYKLQDQLYPANVFYNLGLAVQRNNASVNYQEASQNFRFNATSTHPADSSEVYVMVVGETARAHNFSLYGYQRDTNPLLGKTAGLVAFDKVTTQSNTTHKSVPMLLSAASASDFERLFHEKGILAAFREAGFHTVFLSNQLPNHSFIDFLGEQADEWAFIKTGDRNEAFDKTYGQTFDKMYGQGKLAKMDEKGNVYDADLLPILDQILSRKHQKLFIVLHTYGSHFNYMERYPRNMAHFQPDSQSDAKAENRRDLLNAYDNTIRYTDYVLHSIIERLQKKGGMSAMLYTSDHGENIFDDNRKLFLHAAPRASHYELDVPFLIWTSRSYEHQEPGVDAALSQNKHKEIQSSRSAFHTMLQLGGIATRYRIDRYSVANSGYHPEPLLYLNDHDEAIPQADCGFDK</sequence>
<dbReference type="GeneID" id="302993699"/>
<organism evidence="9 10">
    <name type="scientific">Segatella hominis</name>
    <dbReference type="NCBI Taxonomy" id="2518605"/>
    <lineage>
        <taxon>Bacteria</taxon>
        <taxon>Pseudomonadati</taxon>
        <taxon>Bacteroidota</taxon>
        <taxon>Bacteroidia</taxon>
        <taxon>Bacteroidales</taxon>
        <taxon>Prevotellaceae</taxon>
        <taxon>Segatella</taxon>
    </lineage>
</organism>
<dbReference type="Gene3D" id="3.40.720.10">
    <property type="entry name" value="Alkaline Phosphatase, subunit A"/>
    <property type="match status" value="1"/>
</dbReference>
<feature type="transmembrane region" description="Helical" evidence="7">
    <location>
        <begin position="153"/>
        <end position="171"/>
    </location>
</feature>
<keyword evidence="10" id="KW-1185">Reference proteome</keyword>